<dbReference type="eggNOG" id="COG2017">
    <property type="taxonomic scope" value="Bacteria"/>
</dbReference>
<dbReference type="RefSeq" id="WP_007257265.1">
    <property type="nucleotide sequence ID" value="NZ_CH724111.1"/>
</dbReference>
<name>Q2CAL7_OCEGH</name>
<dbReference type="HOGENOM" id="CLU_076888_0_0_5"/>
<dbReference type="InterPro" id="IPR011013">
    <property type="entry name" value="Gal_mutarotase_sf_dom"/>
</dbReference>
<dbReference type="Gene3D" id="2.70.98.10">
    <property type="match status" value="1"/>
</dbReference>
<reference evidence="1 2" key="1">
    <citation type="journal article" date="2010" name="J. Bacteriol.">
        <title>Genome sequences of Oceanicola granulosus HTCC2516(T) and Oceanicola batsensis HTCC2597(TDelta).</title>
        <authorList>
            <person name="Thrash J.C."/>
            <person name="Cho J.C."/>
            <person name="Vergin K.L."/>
            <person name="Giovannoni S.J."/>
        </authorList>
    </citation>
    <scope>NUCLEOTIDE SEQUENCE [LARGE SCALE GENOMIC DNA]</scope>
    <source>
        <strain evidence="2">ATCC BAA-861 / DSM 15982 / KCTC 12143 / HTCC2516</strain>
    </source>
</reference>
<protein>
    <submittedName>
        <fullName evidence="1">Uncharacterized protein</fullName>
    </submittedName>
</protein>
<accession>Q2CAL7</accession>
<dbReference type="Proteomes" id="UP000003635">
    <property type="component" value="Unassembled WGS sequence"/>
</dbReference>
<gene>
    <name evidence="1" type="ORF">OG2516_15979</name>
</gene>
<dbReference type="GO" id="GO:0030246">
    <property type="term" value="F:carbohydrate binding"/>
    <property type="evidence" value="ECO:0007669"/>
    <property type="project" value="InterPro"/>
</dbReference>
<dbReference type="InterPro" id="IPR014718">
    <property type="entry name" value="GH-type_carb-bd"/>
</dbReference>
<sequence length="266" mass="29022">MTITLQNDIILLEVDPAFGARVTSLRDLRTGREWLVQGPAVGDVSDAASYRGAEARGWDECFPTVAPCTHPVRGRLRDHGDLWGRPWSARGEGWLGYDGDGYSFDRRLTLSGDRVLADYAVTNTAEVPLDWMWSQHCLLDARPGDRLALEGIGPLQRTDVPTRVARDGTVLKTYGPVEGPAAATLAGPEGSIRFEWHGDQIGHFGLWLDFGGWPEEDPVHQLALEPTTAPADHLIAAGDDTETLTPGATRRWRVAIRLAAGARNAP</sequence>
<proteinExistence type="predicted"/>
<keyword evidence="2" id="KW-1185">Reference proteome</keyword>
<evidence type="ECO:0000313" key="2">
    <source>
        <dbReference type="Proteomes" id="UP000003635"/>
    </source>
</evidence>
<comment type="caution">
    <text evidence="1">The sequence shown here is derived from an EMBL/GenBank/DDBJ whole genome shotgun (WGS) entry which is preliminary data.</text>
</comment>
<evidence type="ECO:0000313" key="1">
    <source>
        <dbReference type="EMBL" id="EAR49735.1"/>
    </source>
</evidence>
<dbReference type="EMBL" id="AAOT01000050">
    <property type="protein sequence ID" value="EAR49735.1"/>
    <property type="molecule type" value="Genomic_DNA"/>
</dbReference>
<dbReference type="AlphaFoldDB" id="Q2CAL7"/>
<organism evidence="1 2">
    <name type="scientific">Oceanicola granulosus (strain ATCC BAA-861 / DSM 15982 / KCTC 12143 / HTCC2516)</name>
    <dbReference type="NCBI Taxonomy" id="314256"/>
    <lineage>
        <taxon>Bacteria</taxon>
        <taxon>Pseudomonadati</taxon>
        <taxon>Pseudomonadota</taxon>
        <taxon>Alphaproteobacteria</taxon>
        <taxon>Rhodobacterales</taxon>
        <taxon>Roseobacteraceae</taxon>
        <taxon>Oceanicola</taxon>
    </lineage>
</organism>
<dbReference type="GO" id="GO:0005975">
    <property type="term" value="P:carbohydrate metabolic process"/>
    <property type="evidence" value="ECO:0007669"/>
    <property type="project" value="InterPro"/>
</dbReference>
<dbReference type="OrthoDB" id="2528227at2"/>
<dbReference type="STRING" id="314256.OG2516_15979"/>
<dbReference type="SUPFAM" id="SSF74650">
    <property type="entry name" value="Galactose mutarotase-like"/>
    <property type="match status" value="1"/>
</dbReference>
<dbReference type="GO" id="GO:0003824">
    <property type="term" value="F:catalytic activity"/>
    <property type="evidence" value="ECO:0007669"/>
    <property type="project" value="InterPro"/>
</dbReference>